<evidence type="ECO:0000256" key="1">
    <source>
        <dbReference type="ARBA" id="ARBA00001974"/>
    </source>
</evidence>
<dbReference type="Pfam" id="PF01266">
    <property type="entry name" value="DAO"/>
    <property type="match status" value="1"/>
</dbReference>
<dbReference type="SUPFAM" id="SSF47473">
    <property type="entry name" value="EF-hand"/>
    <property type="match status" value="1"/>
</dbReference>
<dbReference type="GO" id="GO:0005739">
    <property type="term" value="C:mitochondrion"/>
    <property type="evidence" value="ECO:0007669"/>
    <property type="project" value="UniProtKB-SubCell"/>
</dbReference>
<dbReference type="InterPro" id="IPR002048">
    <property type="entry name" value="EF_hand_dom"/>
</dbReference>
<dbReference type="EC" id="1.1.5.3" evidence="5 14"/>
<dbReference type="GO" id="GO:0004368">
    <property type="term" value="F:glycerol-3-phosphate dehydrogenase (quinone) activity"/>
    <property type="evidence" value="ECO:0007669"/>
    <property type="project" value="UniProtKB-EC"/>
</dbReference>
<keyword evidence="12 14" id="KW-0560">Oxidoreductase</keyword>
<keyword evidence="11" id="KW-0809">Transit peptide</keyword>
<evidence type="ECO:0000256" key="9">
    <source>
        <dbReference type="ARBA" id="ARBA00022827"/>
    </source>
</evidence>
<proteinExistence type="inferred from homology"/>
<dbReference type="Gene3D" id="1.10.8.870">
    <property type="entry name" value="Alpha-glycerophosphate oxidase, cap domain"/>
    <property type="match status" value="1"/>
</dbReference>
<evidence type="ECO:0000313" key="16">
    <source>
        <dbReference type="EMBL" id="KAJ3214054.1"/>
    </source>
</evidence>
<organism evidence="16 17">
    <name type="scientific">Clydaea vesicula</name>
    <dbReference type="NCBI Taxonomy" id="447962"/>
    <lineage>
        <taxon>Eukaryota</taxon>
        <taxon>Fungi</taxon>
        <taxon>Fungi incertae sedis</taxon>
        <taxon>Chytridiomycota</taxon>
        <taxon>Chytridiomycota incertae sedis</taxon>
        <taxon>Chytridiomycetes</taxon>
        <taxon>Lobulomycetales</taxon>
        <taxon>Lobulomycetaceae</taxon>
        <taxon>Clydaea</taxon>
    </lineage>
</organism>
<keyword evidence="7" id="KW-0479">Metal-binding</keyword>
<evidence type="ECO:0000256" key="5">
    <source>
        <dbReference type="ARBA" id="ARBA00013029"/>
    </source>
</evidence>
<dbReference type="Gene3D" id="3.30.9.10">
    <property type="entry name" value="D-Amino Acid Oxidase, subunit A, domain 2"/>
    <property type="match status" value="1"/>
</dbReference>
<dbReference type="PANTHER" id="PTHR11985">
    <property type="entry name" value="GLYCEROL-3-PHOSPHATE DEHYDROGENASE"/>
    <property type="match status" value="1"/>
</dbReference>
<dbReference type="Pfam" id="PF16901">
    <property type="entry name" value="DAO_C"/>
    <property type="match status" value="1"/>
</dbReference>
<keyword evidence="6 14" id="KW-0285">Flavoprotein</keyword>
<keyword evidence="10" id="KW-0106">Calcium</keyword>
<dbReference type="Gene3D" id="3.50.50.60">
    <property type="entry name" value="FAD/NAD(P)-binding domain"/>
    <property type="match status" value="1"/>
</dbReference>
<reference evidence="16" key="1">
    <citation type="submission" date="2020-05" db="EMBL/GenBank/DDBJ databases">
        <title>Phylogenomic resolution of chytrid fungi.</title>
        <authorList>
            <person name="Stajich J.E."/>
            <person name="Amses K."/>
            <person name="Simmons R."/>
            <person name="Seto K."/>
            <person name="Myers J."/>
            <person name="Bonds A."/>
            <person name="Quandt C.A."/>
            <person name="Barry K."/>
            <person name="Liu P."/>
            <person name="Grigoriev I."/>
            <person name="Longcore J.E."/>
            <person name="James T.Y."/>
        </authorList>
    </citation>
    <scope>NUCLEOTIDE SEQUENCE</scope>
    <source>
        <strain evidence="16">JEL0476</strain>
    </source>
</reference>
<dbReference type="CDD" id="cd00051">
    <property type="entry name" value="EFh"/>
    <property type="match status" value="1"/>
</dbReference>
<dbReference type="SUPFAM" id="SSF51905">
    <property type="entry name" value="FAD/NAD(P)-binding domain"/>
    <property type="match status" value="1"/>
</dbReference>
<dbReference type="PANTHER" id="PTHR11985:SF15">
    <property type="entry name" value="GLYCEROL-3-PHOSPHATE DEHYDROGENASE, MITOCHONDRIAL"/>
    <property type="match status" value="1"/>
</dbReference>
<dbReference type="PROSITE" id="PS00977">
    <property type="entry name" value="FAD_G3PDH_1"/>
    <property type="match status" value="1"/>
</dbReference>
<dbReference type="EMBL" id="JADGJW010000653">
    <property type="protein sequence ID" value="KAJ3214054.1"/>
    <property type="molecule type" value="Genomic_DNA"/>
</dbReference>
<comment type="subcellular location">
    <subcellularLocation>
        <location evidence="2">Mitochondrion</location>
    </subcellularLocation>
</comment>
<dbReference type="Pfam" id="PF13499">
    <property type="entry name" value="EF-hand_7"/>
    <property type="match status" value="1"/>
</dbReference>
<comment type="cofactor">
    <cofactor evidence="1 14">
        <name>FAD</name>
        <dbReference type="ChEBI" id="CHEBI:57692"/>
    </cofactor>
</comment>
<gene>
    <name evidence="16" type="primary">GUT2</name>
    <name evidence="16" type="ORF">HK099_007057</name>
</gene>
<evidence type="ECO:0000256" key="4">
    <source>
        <dbReference type="ARBA" id="ARBA00007330"/>
    </source>
</evidence>
<dbReference type="PRINTS" id="PR01001">
    <property type="entry name" value="FADG3PDH"/>
</dbReference>
<evidence type="ECO:0000256" key="7">
    <source>
        <dbReference type="ARBA" id="ARBA00022723"/>
    </source>
</evidence>
<evidence type="ECO:0000256" key="11">
    <source>
        <dbReference type="ARBA" id="ARBA00022946"/>
    </source>
</evidence>
<evidence type="ECO:0000256" key="6">
    <source>
        <dbReference type="ARBA" id="ARBA00022630"/>
    </source>
</evidence>
<evidence type="ECO:0000256" key="13">
    <source>
        <dbReference type="ARBA" id="ARBA00023128"/>
    </source>
</evidence>
<dbReference type="Proteomes" id="UP001211065">
    <property type="component" value="Unassembled WGS sequence"/>
</dbReference>
<accession>A0AAD5XTY8</accession>
<dbReference type="InterPro" id="IPR031656">
    <property type="entry name" value="DAO_C"/>
</dbReference>
<dbReference type="SUPFAM" id="SSF54373">
    <property type="entry name" value="FAD-linked reductases, C-terminal domain"/>
    <property type="match status" value="1"/>
</dbReference>
<dbReference type="InterPro" id="IPR036188">
    <property type="entry name" value="FAD/NAD-bd_sf"/>
</dbReference>
<dbReference type="InterPro" id="IPR006076">
    <property type="entry name" value="FAD-dep_OxRdtase"/>
</dbReference>
<protein>
    <recommendedName>
        <fullName evidence="5 14">Glycerol-3-phosphate dehydrogenase</fullName>
        <ecNumber evidence="5 14">1.1.5.3</ecNumber>
    </recommendedName>
</protein>
<dbReference type="InterPro" id="IPR038299">
    <property type="entry name" value="DAO_C_sf"/>
</dbReference>
<comment type="pathway">
    <text evidence="3">Polyol metabolism; glycerol degradation.</text>
</comment>
<dbReference type="InterPro" id="IPR000447">
    <property type="entry name" value="G3P_DH_FAD-dep"/>
</dbReference>
<evidence type="ECO:0000259" key="15">
    <source>
        <dbReference type="PROSITE" id="PS50222"/>
    </source>
</evidence>
<evidence type="ECO:0000256" key="8">
    <source>
        <dbReference type="ARBA" id="ARBA00022737"/>
    </source>
</evidence>
<feature type="domain" description="EF-hand" evidence="15">
    <location>
        <begin position="606"/>
        <end position="641"/>
    </location>
</feature>
<evidence type="ECO:0000256" key="2">
    <source>
        <dbReference type="ARBA" id="ARBA00004173"/>
    </source>
</evidence>
<name>A0AAD5XTY8_9FUNG</name>
<evidence type="ECO:0000256" key="14">
    <source>
        <dbReference type="RuleBase" id="RU361217"/>
    </source>
</evidence>
<evidence type="ECO:0000256" key="3">
    <source>
        <dbReference type="ARBA" id="ARBA00004745"/>
    </source>
</evidence>
<comment type="catalytic activity">
    <reaction evidence="14">
        <text>a quinone + sn-glycerol 3-phosphate = dihydroxyacetone phosphate + a quinol</text>
        <dbReference type="Rhea" id="RHEA:18977"/>
        <dbReference type="ChEBI" id="CHEBI:24646"/>
        <dbReference type="ChEBI" id="CHEBI:57597"/>
        <dbReference type="ChEBI" id="CHEBI:57642"/>
        <dbReference type="ChEBI" id="CHEBI:132124"/>
        <dbReference type="EC" id="1.1.5.3"/>
    </reaction>
</comment>
<dbReference type="FunFam" id="3.30.9.10:FF:000001">
    <property type="entry name" value="Glycerol-3-phosphate dehydrogenase"/>
    <property type="match status" value="1"/>
</dbReference>
<comment type="similarity">
    <text evidence="4 14">Belongs to the FAD-dependent glycerol-3-phosphate dehydrogenase family.</text>
</comment>
<keyword evidence="9" id="KW-0274">FAD</keyword>
<sequence>MDKNKPSSLWSPPTRIETIKRLKSETFDLLIIGGGATGSGCAVDAATRGLKVALVEKDDFASGTSSRSTKLVHGGVRYLEKAFMEADYEQYKLVKEALYERSVFLKTAPYLSYQLPIMLPIYKLWKVPYYWAGSKAYDLLAGGEGLSRSYFLSKRKALEAFPMLKEGGLVGAMVYYDGAHNDSRMNVALILTAVKQGATVANHVEVTKLIKKRRETLLGKFNFGQEEICGAVVRDTFTGESWTIKAKGIINATGPFSDSIRKLDNDKVGGIVSPSTGVHIILPGFYSPAHMGLLDPATSDGRVIFFLPWEGNVIAGTTDTPISEVTPNPIPTEKEISWILQEVENYLNPDIKVRRGDVLAAWSGIRPLVRDPSAKDTAGLVRNHMINVSDSGLLTIAGGKWTTYRAMAADTIDKAIEVFDLQCTEACTTEDVPLVGTHGWSKNMFVQLIQHFGLETSVAEHLSNSYGDRSWNVASMASLSGQRWPVFGKRLVPYYPYIEAEVRYACRNEYACTAVDVLARRTRLAFLNAYAAFDALPRVIEIMGEELGWSEKRKKEEFDTTAEFLKTMGMSADILENRLKTRKDRSVVAPNSDIVTFFSRSQFLPKELEQLKKYFLNFDKENSGSITKLDLIKIFEEIGLKVTEEELKNFNISRLNKKGKVEFKEFLEILAAAKEVKSKLTYSNIVVQNGENPILDKKIDIERSGGGV</sequence>
<dbReference type="GO" id="GO:0005509">
    <property type="term" value="F:calcium ion binding"/>
    <property type="evidence" value="ECO:0007669"/>
    <property type="project" value="InterPro"/>
</dbReference>
<dbReference type="FunFam" id="1.10.8.870:FF:000001">
    <property type="entry name" value="Glycerol-3-phosphate dehydrogenase"/>
    <property type="match status" value="1"/>
</dbReference>
<evidence type="ECO:0000313" key="17">
    <source>
        <dbReference type="Proteomes" id="UP001211065"/>
    </source>
</evidence>
<dbReference type="AlphaFoldDB" id="A0AAD5XTY8"/>
<keyword evidence="17" id="KW-1185">Reference proteome</keyword>
<dbReference type="GO" id="GO:0006072">
    <property type="term" value="P:glycerol-3-phosphate metabolic process"/>
    <property type="evidence" value="ECO:0007669"/>
    <property type="project" value="UniProtKB-UniRule"/>
</dbReference>
<dbReference type="PROSITE" id="PS50222">
    <property type="entry name" value="EF_HAND_2"/>
    <property type="match status" value="1"/>
</dbReference>
<dbReference type="InterPro" id="IPR011992">
    <property type="entry name" value="EF-hand-dom_pair"/>
</dbReference>
<dbReference type="Gene3D" id="1.10.238.10">
    <property type="entry name" value="EF-hand"/>
    <property type="match status" value="1"/>
</dbReference>
<keyword evidence="13" id="KW-0496">Mitochondrion</keyword>
<keyword evidence="8" id="KW-0677">Repeat</keyword>
<evidence type="ECO:0000256" key="10">
    <source>
        <dbReference type="ARBA" id="ARBA00022837"/>
    </source>
</evidence>
<evidence type="ECO:0000256" key="12">
    <source>
        <dbReference type="ARBA" id="ARBA00023002"/>
    </source>
</evidence>
<comment type="caution">
    <text evidence="16">The sequence shown here is derived from an EMBL/GenBank/DDBJ whole genome shotgun (WGS) entry which is preliminary data.</text>
</comment>
<dbReference type="PROSITE" id="PS00978">
    <property type="entry name" value="FAD_G3PDH_2"/>
    <property type="match status" value="1"/>
</dbReference>